<dbReference type="EMBL" id="BOQP01000040">
    <property type="protein sequence ID" value="GIM79852.1"/>
    <property type="molecule type" value="Genomic_DNA"/>
</dbReference>
<dbReference type="GO" id="GO:0018104">
    <property type="term" value="P:peptidoglycan-protein cross-linking"/>
    <property type="evidence" value="ECO:0007669"/>
    <property type="project" value="TreeGrafter"/>
</dbReference>
<dbReference type="InterPro" id="IPR038063">
    <property type="entry name" value="Transpep_catalytic_dom"/>
</dbReference>
<evidence type="ECO:0000256" key="6">
    <source>
        <dbReference type="ARBA" id="ARBA00023316"/>
    </source>
</evidence>
<dbReference type="CDD" id="cd16913">
    <property type="entry name" value="YkuD_like"/>
    <property type="match status" value="1"/>
</dbReference>
<dbReference type="GO" id="GO:0071555">
    <property type="term" value="P:cell wall organization"/>
    <property type="evidence" value="ECO:0007669"/>
    <property type="project" value="UniProtKB-UniRule"/>
</dbReference>
<evidence type="ECO:0000313" key="12">
    <source>
        <dbReference type="Proteomes" id="UP000680865"/>
    </source>
</evidence>
<dbReference type="PANTHER" id="PTHR30582:SF2">
    <property type="entry name" value="L,D-TRANSPEPTIDASE YCIB-RELATED"/>
    <property type="match status" value="1"/>
</dbReference>
<dbReference type="PROSITE" id="PS51257">
    <property type="entry name" value="PROKAR_LIPOPROTEIN"/>
    <property type="match status" value="1"/>
</dbReference>
<dbReference type="InterPro" id="IPR005490">
    <property type="entry name" value="LD_TPept_cat_dom"/>
</dbReference>
<feature type="region of interest" description="Disordered" evidence="8">
    <location>
        <begin position="23"/>
        <end position="48"/>
    </location>
</feature>
<keyword evidence="2" id="KW-0808">Transferase</keyword>
<comment type="pathway">
    <text evidence="1 7">Cell wall biogenesis; peptidoglycan biosynthesis.</text>
</comment>
<evidence type="ECO:0000256" key="8">
    <source>
        <dbReference type="SAM" id="MobiDB-lite"/>
    </source>
</evidence>
<evidence type="ECO:0000256" key="5">
    <source>
        <dbReference type="ARBA" id="ARBA00023315"/>
    </source>
</evidence>
<dbReference type="InterPro" id="IPR041280">
    <property type="entry name" value="Big_10"/>
</dbReference>
<dbReference type="Pfam" id="PF03734">
    <property type="entry name" value="YkuD"/>
    <property type="match status" value="1"/>
</dbReference>
<reference evidence="11" key="1">
    <citation type="submission" date="2021-03" db="EMBL/GenBank/DDBJ databases">
        <title>Whole genome shotgun sequence of Actinoplanes consettensis NBRC 14913.</title>
        <authorList>
            <person name="Komaki H."/>
            <person name="Tamura T."/>
        </authorList>
    </citation>
    <scope>NUCLEOTIDE SEQUENCE</scope>
    <source>
        <strain evidence="11">NBRC 14913</strain>
    </source>
</reference>
<feature type="chain" id="PRO_5036815767" description="L,D-TPase catalytic domain-containing protein" evidence="9">
    <location>
        <begin position="29"/>
        <end position="411"/>
    </location>
</feature>
<name>A0A919SWM9_9ACTN</name>
<evidence type="ECO:0000256" key="2">
    <source>
        <dbReference type="ARBA" id="ARBA00022679"/>
    </source>
</evidence>
<dbReference type="GO" id="GO:0071972">
    <property type="term" value="F:peptidoglycan L,D-transpeptidase activity"/>
    <property type="evidence" value="ECO:0007669"/>
    <property type="project" value="TreeGrafter"/>
</dbReference>
<comment type="caution">
    <text evidence="11">The sequence shown here is derived from an EMBL/GenBank/DDBJ whole genome shotgun (WGS) entry which is preliminary data.</text>
</comment>
<evidence type="ECO:0000256" key="4">
    <source>
        <dbReference type="ARBA" id="ARBA00022984"/>
    </source>
</evidence>
<dbReference type="GO" id="GO:0008360">
    <property type="term" value="P:regulation of cell shape"/>
    <property type="evidence" value="ECO:0007669"/>
    <property type="project" value="UniProtKB-UniRule"/>
</dbReference>
<evidence type="ECO:0000256" key="3">
    <source>
        <dbReference type="ARBA" id="ARBA00022960"/>
    </source>
</evidence>
<keyword evidence="9" id="KW-0732">Signal</keyword>
<feature type="domain" description="L,D-TPase catalytic" evidence="10">
    <location>
        <begin position="250"/>
        <end position="387"/>
    </location>
</feature>
<dbReference type="CDD" id="cd13432">
    <property type="entry name" value="LDT_IgD_like_2"/>
    <property type="match status" value="1"/>
</dbReference>
<dbReference type="AlphaFoldDB" id="A0A919SWM9"/>
<keyword evidence="12" id="KW-1185">Reference proteome</keyword>
<dbReference type="SUPFAM" id="SSF141523">
    <property type="entry name" value="L,D-transpeptidase catalytic domain-like"/>
    <property type="match status" value="1"/>
</dbReference>
<keyword evidence="4 7" id="KW-0573">Peptidoglycan synthesis</keyword>
<dbReference type="Proteomes" id="UP000680865">
    <property type="component" value="Unassembled WGS sequence"/>
</dbReference>
<feature type="active site" description="Proton donor/acceptor" evidence="7">
    <location>
        <position position="346"/>
    </location>
</feature>
<keyword evidence="3 7" id="KW-0133">Cell shape</keyword>
<keyword evidence="5" id="KW-0012">Acyltransferase</keyword>
<protein>
    <recommendedName>
        <fullName evidence="10">L,D-TPase catalytic domain-containing protein</fullName>
    </recommendedName>
</protein>
<dbReference type="Pfam" id="PF17964">
    <property type="entry name" value="Big_10"/>
    <property type="match status" value="1"/>
</dbReference>
<keyword evidence="6 7" id="KW-0961">Cell wall biogenesis/degradation</keyword>
<evidence type="ECO:0000259" key="10">
    <source>
        <dbReference type="PROSITE" id="PS52029"/>
    </source>
</evidence>
<evidence type="ECO:0000256" key="1">
    <source>
        <dbReference type="ARBA" id="ARBA00004752"/>
    </source>
</evidence>
<organism evidence="11 12">
    <name type="scientific">Winogradskya consettensis</name>
    <dbReference type="NCBI Taxonomy" id="113560"/>
    <lineage>
        <taxon>Bacteria</taxon>
        <taxon>Bacillati</taxon>
        <taxon>Actinomycetota</taxon>
        <taxon>Actinomycetes</taxon>
        <taxon>Micromonosporales</taxon>
        <taxon>Micromonosporaceae</taxon>
        <taxon>Winogradskya</taxon>
    </lineage>
</organism>
<feature type="active site" description="Nucleophile" evidence="7">
    <location>
        <position position="363"/>
    </location>
</feature>
<gene>
    <name evidence="11" type="ORF">Aco04nite_67620</name>
</gene>
<accession>A0A919SWM9</accession>
<dbReference type="InterPro" id="IPR050979">
    <property type="entry name" value="LD-transpeptidase"/>
</dbReference>
<dbReference type="Gene3D" id="2.60.40.3780">
    <property type="match status" value="1"/>
</dbReference>
<proteinExistence type="predicted"/>
<dbReference type="GO" id="GO:0005576">
    <property type="term" value="C:extracellular region"/>
    <property type="evidence" value="ECO:0007669"/>
    <property type="project" value="TreeGrafter"/>
</dbReference>
<dbReference type="PANTHER" id="PTHR30582">
    <property type="entry name" value="L,D-TRANSPEPTIDASE"/>
    <property type="match status" value="1"/>
</dbReference>
<dbReference type="PROSITE" id="PS52029">
    <property type="entry name" value="LD_TPASE"/>
    <property type="match status" value="1"/>
</dbReference>
<dbReference type="GO" id="GO:0016746">
    <property type="term" value="F:acyltransferase activity"/>
    <property type="evidence" value="ECO:0007669"/>
    <property type="project" value="UniProtKB-KW"/>
</dbReference>
<feature type="compositionally biased region" description="Polar residues" evidence="8">
    <location>
        <begin position="23"/>
        <end position="47"/>
    </location>
</feature>
<feature type="signal peptide" evidence="9">
    <location>
        <begin position="1"/>
        <end position="28"/>
    </location>
</feature>
<dbReference type="Gene3D" id="2.40.440.10">
    <property type="entry name" value="L,D-transpeptidase catalytic domain-like"/>
    <property type="match status" value="1"/>
</dbReference>
<evidence type="ECO:0000256" key="9">
    <source>
        <dbReference type="SAM" id="SignalP"/>
    </source>
</evidence>
<evidence type="ECO:0000313" key="11">
    <source>
        <dbReference type="EMBL" id="GIM79852.1"/>
    </source>
</evidence>
<evidence type="ECO:0000256" key="7">
    <source>
        <dbReference type="PROSITE-ProRule" id="PRU01373"/>
    </source>
</evidence>
<sequence>MLRRNVIIGGLGATAGLAVAGCSTPTHASSRTQTDESPVAGTWQSPSAMPVSLTVTPKAGSTKASPAEPVTVAVTGGKLASVKVVSGKKTVSGAVQSDGVTWRSTGALAYGKTYKVTASVLDSLGAQVEKTSTFTTLKPAHTAGTTFQANAMSTLTAGGTYGMGQPVIVAFSRNVTDKAAAEKAITVETSPAVDGKFYWVTKSIVHWRPAKYWTKGTTIKVSVNAFGVNLGNGVYGSADAKTHFTIGRTLLAVSDNSTHHTKVYIDGKLVRTMACSNGKGGYTTGADGQQLHFWTHEGPHVVLSKERTHSMSSASYGLTDPTNPNYYAPEIVKLCTRISYSGEFLHAAPWNGSLGQANLSHGCINLSTADAQWVYDNFLVGDVVDVRHTPKPLPIGDGLGDWTVSYDKYGA</sequence>
<dbReference type="Gene3D" id="2.60.40.3710">
    <property type="match status" value="1"/>
</dbReference>